<evidence type="ECO:0000256" key="6">
    <source>
        <dbReference type="ARBA" id="ARBA00023285"/>
    </source>
</evidence>
<dbReference type="Gene3D" id="3.20.20.240">
    <property type="entry name" value="Methylmalonyl-CoA mutase"/>
    <property type="match status" value="1"/>
</dbReference>
<evidence type="ECO:0000256" key="1">
    <source>
        <dbReference type="ARBA" id="ARBA00001922"/>
    </source>
</evidence>
<evidence type="ECO:0000256" key="3">
    <source>
        <dbReference type="ARBA" id="ARBA00011870"/>
    </source>
</evidence>
<evidence type="ECO:0000256" key="4">
    <source>
        <dbReference type="ARBA" id="ARBA00022628"/>
    </source>
</evidence>
<dbReference type="EMBL" id="JANUGQ010000004">
    <property type="protein sequence ID" value="MCS0635585.1"/>
    <property type="molecule type" value="Genomic_DNA"/>
</dbReference>
<dbReference type="Proteomes" id="UP001431313">
    <property type="component" value="Unassembled WGS sequence"/>
</dbReference>
<dbReference type="RefSeq" id="WP_258786407.1">
    <property type="nucleotide sequence ID" value="NZ_JANUGQ010000004.1"/>
</dbReference>
<comment type="subunit">
    <text evidence="3">Heterodimer of an alpha and a beta chain.</text>
</comment>
<dbReference type="InterPro" id="IPR006099">
    <property type="entry name" value="MeMalonylCoA_mutase_a/b_cat"/>
</dbReference>
<keyword evidence="10" id="KW-1185">Reference proteome</keyword>
<evidence type="ECO:0000313" key="10">
    <source>
        <dbReference type="Proteomes" id="UP001431313"/>
    </source>
</evidence>
<keyword evidence="6" id="KW-0170">Cobalt</keyword>
<feature type="region of interest" description="Disordered" evidence="7">
    <location>
        <begin position="469"/>
        <end position="490"/>
    </location>
</feature>
<dbReference type="InterPro" id="IPR024067">
    <property type="entry name" value="Me-malonyl-CoA_mutase_sm_su_N"/>
</dbReference>
<name>A0ABT2CDV5_9ACTN</name>
<accession>A0ABT2CDV5</accession>
<gene>
    <name evidence="9" type="ORF">NX801_07905</name>
</gene>
<evidence type="ECO:0000259" key="8">
    <source>
        <dbReference type="Pfam" id="PF01642"/>
    </source>
</evidence>
<dbReference type="PANTHER" id="PTHR48101">
    <property type="entry name" value="METHYLMALONYL-COA MUTASE, MITOCHONDRIAL-RELATED"/>
    <property type="match status" value="1"/>
</dbReference>
<dbReference type="SUPFAM" id="SSF51703">
    <property type="entry name" value="Cobalamin (vitamin B12)-dependent enzymes"/>
    <property type="match status" value="1"/>
</dbReference>
<dbReference type="Gene3D" id="1.10.196.20">
    <property type="match status" value="1"/>
</dbReference>
<comment type="similarity">
    <text evidence="2">Belongs to the methylmalonyl-CoA mutase family.</text>
</comment>
<dbReference type="CDD" id="cd03677">
    <property type="entry name" value="MM_CoA_mutase_beta"/>
    <property type="match status" value="1"/>
</dbReference>
<feature type="domain" description="Methylmalonyl-CoA mutase alpha/beta chain catalytic" evidence="8">
    <location>
        <begin position="138"/>
        <end position="476"/>
    </location>
</feature>
<comment type="cofactor">
    <cofactor evidence="1">
        <name>adenosylcob(III)alamin</name>
        <dbReference type="ChEBI" id="CHEBI:18408"/>
    </cofactor>
</comment>
<proteinExistence type="inferred from homology"/>
<dbReference type="Gene3D" id="3.40.50.280">
    <property type="entry name" value="Cobalamin-binding domain"/>
    <property type="match status" value="1"/>
</dbReference>
<evidence type="ECO:0000256" key="7">
    <source>
        <dbReference type="SAM" id="MobiDB-lite"/>
    </source>
</evidence>
<protein>
    <submittedName>
        <fullName evidence="9">Methylmalonyl-CoA mutase subunit beta</fullName>
    </submittedName>
</protein>
<sequence>MTVLPDDGLSLAAEFPDATHEQWQRLVEGVLRKSGKDVTGAAAEEALATALDDGVVVRPLYTARDSVPGPETGPGPVTEGAAGLPEAGYPGFAPFTRGGRPVGGWDVRQLHRRAEPDRTNRAVLDDLENGVTSLWLAVGAGGVPVAGLGRALDGVYLDLAPVVLDAGADTPAAAEALLRLYEERGVAPDAARGNLGADPLGLAARTGEPVTGTGEAAALAHRLHDGYPGLRALTVDALPYHEAGASAAQELGLSLATGVAYLRLLTEAGLPADAACRQLEFRYAATADQFLTVAALRAARRLWARVAEVCGVTGEAGAQRQHAVTSPVMMTRRDPYVNMLRTTIAALGAGVGGADAVTVLPFDQELGLPDAFARRISRNTSTILLEESHLGRVADPAGGSWYIERLTEELAGAGWAFFQELEAAGGQEAALRSGLVGERIAAGWAARKQRLARRKEPVTGVSEFPHLAEKPVEREPAPEPAAHPGGLPRVRRDEAYEALRARSDAHLAATGARPRIFLAALGPAAAHTARVSFAANLFQAGGVEPVHQPVTVDPETAADAFRAAGATVACLCSSDALYAEQAGPVAAALRAAGAERIYLAGRPGEHTGNDEHTGTDEQTGIDEYVYAGCDAVAVLSSVLDRMGVAA</sequence>
<dbReference type="PANTHER" id="PTHR48101:SF4">
    <property type="entry name" value="METHYLMALONYL-COA MUTASE, MITOCHONDRIAL"/>
    <property type="match status" value="1"/>
</dbReference>
<dbReference type="SUPFAM" id="SSF52242">
    <property type="entry name" value="Cobalamin (vitamin B12)-binding domain"/>
    <property type="match status" value="1"/>
</dbReference>
<evidence type="ECO:0000256" key="5">
    <source>
        <dbReference type="ARBA" id="ARBA00023235"/>
    </source>
</evidence>
<reference evidence="9" key="1">
    <citation type="submission" date="2022-08" db="EMBL/GenBank/DDBJ databases">
        <authorList>
            <person name="Somphong A."/>
            <person name="Phongsopitanun W."/>
        </authorList>
    </citation>
    <scope>NUCLEOTIDE SEQUENCE</scope>
    <source>
        <strain evidence="9">LP05-1</strain>
    </source>
</reference>
<organism evidence="9 10">
    <name type="scientific">Streptomyces pyxinae</name>
    <dbReference type="NCBI Taxonomy" id="2970734"/>
    <lineage>
        <taxon>Bacteria</taxon>
        <taxon>Bacillati</taxon>
        <taxon>Actinomycetota</taxon>
        <taxon>Actinomycetes</taxon>
        <taxon>Kitasatosporales</taxon>
        <taxon>Streptomycetaceae</taxon>
        <taxon>Streptomyces</taxon>
    </lineage>
</organism>
<dbReference type="InterPro" id="IPR036724">
    <property type="entry name" value="Cobalamin-bd_sf"/>
</dbReference>
<evidence type="ECO:0000256" key="2">
    <source>
        <dbReference type="ARBA" id="ARBA00008465"/>
    </source>
</evidence>
<comment type="caution">
    <text evidence="9">The sequence shown here is derived from an EMBL/GenBank/DDBJ whole genome shotgun (WGS) entry which is preliminary data.</text>
</comment>
<evidence type="ECO:0000313" key="9">
    <source>
        <dbReference type="EMBL" id="MCS0635585.1"/>
    </source>
</evidence>
<keyword evidence="4" id="KW-0846">Cobalamin</keyword>
<dbReference type="InterPro" id="IPR016176">
    <property type="entry name" value="Cbl-dep_enz_cat"/>
</dbReference>
<dbReference type="Pfam" id="PF01642">
    <property type="entry name" value="MM_CoA_mutase"/>
    <property type="match status" value="1"/>
</dbReference>
<keyword evidence="5" id="KW-0413">Isomerase</keyword>